<dbReference type="HOGENOM" id="CLU_735565_0_0_0"/>
<evidence type="ECO:0000259" key="2">
    <source>
        <dbReference type="Pfam" id="PF01882"/>
    </source>
</evidence>
<dbReference type="KEGG" id="caa:Caka_1632"/>
<keyword evidence="1" id="KW-0472">Membrane</keyword>
<dbReference type="EMBL" id="CP001998">
    <property type="protein sequence ID" value="ADE54651.1"/>
    <property type="molecule type" value="Genomic_DNA"/>
</dbReference>
<dbReference type="Proteomes" id="UP000000925">
    <property type="component" value="Chromosome"/>
</dbReference>
<protein>
    <recommendedName>
        <fullName evidence="2">DUF58 domain-containing protein</fullName>
    </recommendedName>
</protein>
<dbReference type="Pfam" id="PF01882">
    <property type="entry name" value="DUF58"/>
    <property type="match status" value="1"/>
</dbReference>
<evidence type="ECO:0000313" key="4">
    <source>
        <dbReference type="Proteomes" id="UP000000925"/>
    </source>
</evidence>
<evidence type="ECO:0000256" key="1">
    <source>
        <dbReference type="SAM" id="Phobius"/>
    </source>
</evidence>
<evidence type="ECO:0000313" key="3">
    <source>
        <dbReference type="EMBL" id="ADE54651.1"/>
    </source>
</evidence>
<name>D5EJQ2_CORAD</name>
<keyword evidence="1" id="KW-0812">Transmembrane</keyword>
<accession>D5EJQ2</accession>
<dbReference type="InterPro" id="IPR002881">
    <property type="entry name" value="DUF58"/>
</dbReference>
<keyword evidence="1" id="KW-1133">Transmembrane helix</keyword>
<feature type="transmembrane region" description="Helical" evidence="1">
    <location>
        <begin position="48"/>
        <end position="67"/>
    </location>
</feature>
<dbReference type="STRING" id="583355.Caka_1632"/>
<feature type="domain" description="DUF58" evidence="2">
    <location>
        <begin position="240"/>
        <end position="275"/>
    </location>
</feature>
<gene>
    <name evidence="3" type="ordered locus">Caka_1632</name>
</gene>
<dbReference type="eggNOG" id="COG1721">
    <property type="taxonomic scope" value="Bacteria"/>
</dbReference>
<dbReference type="PANTHER" id="PTHR34351">
    <property type="entry name" value="SLR1927 PROTEIN-RELATED"/>
    <property type="match status" value="1"/>
</dbReference>
<sequence>MPHLVTERERWQDWTHPDFFAFRVDDERRFMPLFLRQLSPGGVTRTRLTIAGWILIVVAFGIGTAAYNAASNILFMTLSLLLSGLVLSGVLSSINFRRLELSLESPRHLRVGEPGAGAVLIENRKRIFPTMSLSLFARSSAEKEMHRLYMLQALDSGKHTKLEWTFVPSARGPVRLGLHSMQSRYPFGLINRIVPLEVSEDLLVWPERIDVEFAPATSGHRQTAGVARRSPGMGTDLMNLRNYVSGDAPRMVHWKASARTGRLMVRQMAQEGERGYHLSLSAIADNWTDLQFERLCSTVGSLAEDLYHRGRLESVAVGHDLIRVSGLRDLYEVLNRLAEVELSGLRGAVTQAVRGCHVVEFQPSGEAGVCIYVDGKAV</sequence>
<dbReference type="AlphaFoldDB" id="D5EJQ2"/>
<dbReference type="PANTHER" id="PTHR34351:SF1">
    <property type="entry name" value="SLR1927 PROTEIN"/>
    <property type="match status" value="1"/>
</dbReference>
<proteinExistence type="predicted"/>
<organism evidence="3 4">
    <name type="scientific">Coraliomargarita akajimensis (strain DSM 45221 / IAM 15411 / JCM 23193 / KCTC 12865 / 04OKA010-24)</name>
    <dbReference type="NCBI Taxonomy" id="583355"/>
    <lineage>
        <taxon>Bacteria</taxon>
        <taxon>Pseudomonadati</taxon>
        <taxon>Verrucomicrobiota</taxon>
        <taxon>Opitutia</taxon>
        <taxon>Puniceicoccales</taxon>
        <taxon>Coraliomargaritaceae</taxon>
        <taxon>Coraliomargarita</taxon>
    </lineage>
</organism>
<dbReference type="RefSeq" id="WP_013043373.1">
    <property type="nucleotide sequence ID" value="NC_014008.1"/>
</dbReference>
<reference evidence="3 4" key="1">
    <citation type="journal article" date="2010" name="Stand. Genomic Sci.">
        <title>Complete genome sequence of Coraliomargarita akajimensis type strain (04OKA010-24).</title>
        <authorList>
            <person name="Mavromatis K."/>
            <person name="Abt B."/>
            <person name="Brambilla E."/>
            <person name="Lapidus A."/>
            <person name="Copeland A."/>
            <person name="Deshpande S."/>
            <person name="Nolan M."/>
            <person name="Lucas S."/>
            <person name="Tice H."/>
            <person name="Cheng J.F."/>
            <person name="Han C."/>
            <person name="Detter J.C."/>
            <person name="Woyke T."/>
            <person name="Goodwin L."/>
            <person name="Pitluck S."/>
            <person name="Held B."/>
            <person name="Brettin T."/>
            <person name="Tapia R."/>
            <person name="Ivanova N."/>
            <person name="Mikhailova N."/>
            <person name="Pati A."/>
            <person name="Liolios K."/>
            <person name="Chen A."/>
            <person name="Palaniappan K."/>
            <person name="Land M."/>
            <person name="Hauser L."/>
            <person name="Chang Y.J."/>
            <person name="Jeffries C.D."/>
            <person name="Rohde M."/>
            <person name="Goker M."/>
            <person name="Bristow J."/>
            <person name="Eisen J.A."/>
            <person name="Markowitz V."/>
            <person name="Hugenholtz P."/>
            <person name="Klenk H.P."/>
            <person name="Kyrpides N.C."/>
        </authorList>
    </citation>
    <scope>NUCLEOTIDE SEQUENCE [LARGE SCALE GENOMIC DNA]</scope>
    <source>
        <strain evidence="4">DSM 45221 / IAM 15411 / JCM 23193 / KCTC 12865</strain>
    </source>
</reference>
<dbReference type="OrthoDB" id="9778037at2"/>
<keyword evidence="4" id="KW-1185">Reference proteome</keyword>